<dbReference type="AlphaFoldDB" id="A0A5D4U893"/>
<evidence type="ECO:0008006" key="3">
    <source>
        <dbReference type="Google" id="ProtNLM"/>
    </source>
</evidence>
<gene>
    <name evidence="1" type="ORF">FZC85_16470</name>
</gene>
<dbReference type="Proteomes" id="UP000324269">
    <property type="component" value="Unassembled WGS sequence"/>
</dbReference>
<name>A0A5D4U893_9BACI</name>
<accession>A0A5D4U893</accession>
<dbReference type="EMBL" id="VTEZ01000005">
    <property type="protein sequence ID" value="TYS83596.1"/>
    <property type="molecule type" value="Genomic_DNA"/>
</dbReference>
<reference evidence="1 2" key="1">
    <citation type="submission" date="2019-08" db="EMBL/GenBank/DDBJ databases">
        <title>Bacillus genomes from the desert of Cuatro Cienegas, Coahuila.</title>
        <authorList>
            <person name="Olmedo-Alvarez G."/>
        </authorList>
    </citation>
    <scope>NUCLEOTIDE SEQUENCE [LARGE SCALE GENOMIC DNA]</scope>
    <source>
        <strain evidence="1 2">CH87b_3T</strain>
    </source>
</reference>
<sequence>MNYSLSIKTLSDIHLKEFINCPHKFYYHYIQREEASKVEWKKVMQFIVNQVVKDFFMLPVKMRTPIRALEIIEKHLTSIKTNIFDSKIDYYLVVAKVTDYLMQDLTQNYGTLPPLFINEKFRQYFEELETHLSLTIEVAEWEQESFTVTKYLVDTNHKMITLYYYLTVVFCERSFGRLPSSIRIVSLLNGEEFVHCPSPTEMKKGLHYIEKLKDMLSAPLSSSTKPNGEVCLSCPFVEVCANDEIEFLFQKKH</sequence>
<comment type="caution">
    <text evidence="1">The sequence shown here is derived from an EMBL/GenBank/DDBJ whole genome shotgun (WGS) entry which is preliminary data.</text>
</comment>
<dbReference type="OrthoDB" id="2695569at2"/>
<proteinExistence type="predicted"/>
<evidence type="ECO:0000313" key="1">
    <source>
        <dbReference type="EMBL" id="TYS83596.1"/>
    </source>
</evidence>
<dbReference type="RefSeq" id="WP_148970118.1">
    <property type="nucleotide sequence ID" value="NZ_JBNIKW010000005.1"/>
</dbReference>
<evidence type="ECO:0000313" key="2">
    <source>
        <dbReference type="Proteomes" id="UP000324269"/>
    </source>
</evidence>
<organism evidence="1 2">
    <name type="scientific">Rossellomorea aquimaris</name>
    <dbReference type="NCBI Taxonomy" id="189382"/>
    <lineage>
        <taxon>Bacteria</taxon>
        <taxon>Bacillati</taxon>
        <taxon>Bacillota</taxon>
        <taxon>Bacilli</taxon>
        <taxon>Bacillales</taxon>
        <taxon>Bacillaceae</taxon>
        <taxon>Rossellomorea</taxon>
    </lineage>
</organism>
<protein>
    <recommendedName>
        <fullName evidence="3">PD-(D/E)XK endonuclease-like domain-containing protein</fullName>
    </recommendedName>
</protein>